<evidence type="ECO:0000256" key="1">
    <source>
        <dbReference type="SAM" id="Phobius"/>
    </source>
</evidence>
<protein>
    <submittedName>
        <fullName evidence="2">Uncharacterized protein</fullName>
    </submittedName>
</protein>
<comment type="caution">
    <text evidence="2">The sequence shown here is derived from an EMBL/GenBank/DDBJ whole genome shotgun (WGS) entry which is preliminary data.</text>
</comment>
<name>A0ABQ8G3U8_9PEZI</name>
<accession>A0ABQ8G3U8</accession>
<feature type="transmembrane region" description="Helical" evidence="1">
    <location>
        <begin position="69"/>
        <end position="93"/>
    </location>
</feature>
<sequence>MSEFLAIVICRMCYYYMPVAYSFFVGFDTNGWVSVNFFFLCFLSLLAPTRRAHARTPRADDCQRAAERWVPGVVVVIPIVVLFLMTVGCWDVGRAPNLPTPTA</sequence>
<dbReference type="EMBL" id="JAGTJR010000021">
    <property type="protein sequence ID" value="KAH7043954.1"/>
    <property type="molecule type" value="Genomic_DNA"/>
</dbReference>
<keyword evidence="1" id="KW-1133">Transmembrane helix</keyword>
<proteinExistence type="predicted"/>
<organism evidence="2 3">
    <name type="scientific">Macrophomina phaseolina</name>
    <dbReference type="NCBI Taxonomy" id="35725"/>
    <lineage>
        <taxon>Eukaryota</taxon>
        <taxon>Fungi</taxon>
        <taxon>Dikarya</taxon>
        <taxon>Ascomycota</taxon>
        <taxon>Pezizomycotina</taxon>
        <taxon>Dothideomycetes</taxon>
        <taxon>Dothideomycetes incertae sedis</taxon>
        <taxon>Botryosphaeriales</taxon>
        <taxon>Botryosphaeriaceae</taxon>
        <taxon>Macrophomina</taxon>
    </lineage>
</organism>
<evidence type="ECO:0000313" key="3">
    <source>
        <dbReference type="Proteomes" id="UP000774617"/>
    </source>
</evidence>
<reference evidence="2 3" key="1">
    <citation type="journal article" date="2021" name="Nat. Commun.">
        <title>Genetic determinants of endophytism in the Arabidopsis root mycobiome.</title>
        <authorList>
            <person name="Mesny F."/>
            <person name="Miyauchi S."/>
            <person name="Thiergart T."/>
            <person name="Pickel B."/>
            <person name="Atanasova L."/>
            <person name="Karlsson M."/>
            <person name="Huettel B."/>
            <person name="Barry K.W."/>
            <person name="Haridas S."/>
            <person name="Chen C."/>
            <person name="Bauer D."/>
            <person name="Andreopoulos W."/>
            <person name="Pangilinan J."/>
            <person name="LaButti K."/>
            <person name="Riley R."/>
            <person name="Lipzen A."/>
            <person name="Clum A."/>
            <person name="Drula E."/>
            <person name="Henrissat B."/>
            <person name="Kohler A."/>
            <person name="Grigoriev I.V."/>
            <person name="Martin F.M."/>
            <person name="Hacquard S."/>
        </authorList>
    </citation>
    <scope>NUCLEOTIDE SEQUENCE [LARGE SCALE GENOMIC DNA]</scope>
    <source>
        <strain evidence="2 3">MPI-SDFR-AT-0080</strain>
    </source>
</reference>
<keyword evidence="1" id="KW-0472">Membrane</keyword>
<keyword evidence="3" id="KW-1185">Reference proteome</keyword>
<gene>
    <name evidence="2" type="ORF">B0J12DRAFT_671298</name>
</gene>
<feature type="transmembrane region" description="Helical" evidence="1">
    <location>
        <begin position="31"/>
        <end position="48"/>
    </location>
</feature>
<dbReference type="Proteomes" id="UP000774617">
    <property type="component" value="Unassembled WGS sequence"/>
</dbReference>
<feature type="transmembrane region" description="Helical" evidence="1">
    <location>
        <begin position="5"/>
        <end position="25"/>
    </location>
</feature>
<evidence type="ECO:0000313" key="2">
    <source>
        <dbReference type="EMBL" id="KAH7043954.1"/>
    </source>
</evidence>
<keyword evidence="1" id="KW-0812">Transmembrane</keyword>